<evidence type="ECO:0000313" key="3">
    <source>
        <dbReference type="EMBL" id="AIY18040.1"/>
    </source>
</evidence>
<evidence type="ECO:0000259" key="2">
    <source>
        <dbReference type="Pfam" id="PF05901"/>
    </source>
</evidence>
<protein>
    <submittedName>
        <fullName evidence="4">Excalibur calcium-binding domain-containing protein</fullName>
    </submittedName>
    <submittedName>
        <fullName evidence="3">Excalibur domain protein</fullName>
    </submittedName>
</protein>
<dbReference type="EMBL" id="CP009896">
    <property type="protein sequence ID" value="AIY18040.1"/>
    <property type="molecule type" value="Genomic_DNA"/>
</dbReference>
<dbReference type="STRING" id="2045.KR76_16965"/>
<proteinExistence type="predicted"/>
<evidence type="ECO:0000256" key="1">
    <source>
        <dbReference type="SAM" id="SignalP"/>
    </source>
</evidence>
<dbReference type="InterPro" id="IPR008613">
    <property type="entry name" value="Excalibur_Ca-bd_domain"/>
</dbReference>
<evidence type="ECO:0000313" key="5">
    <source>
        <dbReference type="Proteomes" id="UP000030300"/>
    </source>
</evidence>
<organism evidence="3 5">
    <name type="scientific">Nocardioides simplex</name>
    <name type="common">Arthrobacter simplex</name>
    <dbReference type="NCBI Taxonomy" id="2045"/>
    <lineage>
        <taxon>Bacteria</taxon>
        <taxon>Bacillati</taxon>
        <taxon>Actinomycetota</taxon>
        <taxon>Actinomycetes</taxon>
        <taxon>Propionibacteriales</taxon>
        <taxon>Nocardioidaceae</taxon>
        <taxon>Pimelobacter</taxon>
    </lineage>
</organism>
<dbReference type="KEGG" id="psim:KR76_16965"/>
<dbReference type="Pfam" id="PF05901">
    <property type="entry name" value="Excalibur"/>
    <property type="match status" value="1"/>
</dbReference>
<dbReference type="AlphaFoldDB" id="A0A0A1DRP9"/>
<reference evidence="4 6" key="2">
    <citation type="submission" date="2019-09" db="EMBL/GenBank/DDBJ databases">
        <title>Pimelobacter sp. isolated from Paulinella.</title>
        <authorList>
            <person name="Jeong S.E."/>
        </authorList>
    </citation>
    <scope>NUCLEOTIDE SEQUENCE [LARGE SCALE GENOMIC DNA]</scope>
    <source>
        <strain evidence="4 6">Pch-N</strain>
    </source>
</reference>
<evidence type="ECO:0000313" key="4">
    <source>
        <dbReference type="EMBL" id="KAB2810730.1"/>
    </source>
</evidence>
<evidence type="ECO:0000313" key="6">
    <source>
        <dbReference type="Proteomes" id="UP000449906"/>
    </source>
</evidence>
<dbReference type="RefSeq" id="WP_038679889.1">
    <property type="nucleotide sequence ID" value="NZ_BJMC01000028.1"/>
</dbReference>
<dbReference type="Proteomes" id="UP000449906">
    <property type="component" value="Unassembled WGS sequence"/>
</dbReference>
<sequence length="98" mass="10235">MTPRRIASAVAVLALTAPVATTLAAAPASASAGTGKYYSSCAKLTRVFPHGVSKSRAAAMKQVREGYGAPAYGKKARETYARNKSRLDRDGDGTACER</sequence>
<dbReference type="OrthoDB" id="2735480at2"/>
<keyword evidence="5" id="KW-1185">Reference proteome</keyword>
<feature type="domain" description="Excalibur calcium-binding" evidence="2">
    <location>
        <begin position="57"/>
        <end position="97"/>
    </location>
</feature>
<keyword evidence="1" id="KW-0732">Signal</keyword>
<dbReference type="GeneID" id="96610511"/>
<gene>
    <name evidence="4" type="ORF">F9L07_01880</name>
    <name evidence="3" type="ORF">KR76_16965</name>
</gene>
<reference evidence="3 5" key="1">
    <citation type="journal article" date="2015" name="Genome Announc.">
        <title>Complete Genome Sequence of Steroid-Transforming Nocardioides simplex VKM Ac-2033D.</title>
        <authorList>
            <person name="Shtratnikova V.Y."/>
            <person name="Schelkunov M.I."/>
            <person name="Pekov Y.A."/>
            <person name="Fokina V.V."/>
            <person name="Logacheva M.D."/>
            <person name="Sokolov S.L."/>
            <person name="Bragin E.Y."/>
            <person name="Ashapkin V.V."/>
            <person name="Donova M.V."/>
        </authorList>
    </citation>
    <scope>NUCLEOTIDE SEQUENCE [LARGE SCALE GENOMIC DNA]</scope>
    <source>
        <strain evidence="3 5">VKM Ac-2033D</strain>
    </source>
</reference>
<feature type="signal peptide" evidence="1">
    <location>
        <begin position="1"/>
        <end position="24"/>
    </location>
</feature>
<dbReference type="EMBL" id="WBVM01000001">
    <property type="protein sequence ID" value="KAB2810730.1"/>
    <property type="molecule type" value="Genomic_DNA"/>
</dbReference>
<accession>A0A0A1DRP9</accession>
<dbReference type="Proteomes" id="UP000030300">
    <property type="component" value="Chromosome"/>
</dbReference>
<dbReference type="HOGENOM" id="CLU_182235_0_0_11"/>
<dbReference type="eggNOG" id="ENOG503283C">
    <property type="taxonomic scope" value="Bacteria"/>
</dbReference>
<name>A0A0A1DRP9_NOCSI</name>
<feature type="chain" id="PRO_5042327162" evidence="1">
    <location>
        <begin position="25"/>
        <end position="98"/>
    </location>
</feature>